<dbReference type="GO" id="GO:0005737">
    <property type="term" value="C:cytoplasm"/>
    <property type="evidence" value="ECO:0007669"/>
    <property type="project" value="TreeGrafter"/>
</dbReference>
<comment type="caution">
    <text evidence="6">The sequence shown here is derived from an EMBL/GenBank/DDBJ whole genome shotgun (WGS) entry which is preliminary data.</text>
</comment>
<evidence type="ECO:0000313" key="6">
    <source>
        <dbReference type="EMBL" id="RWS07788.1"/>
    </source>
</evidence>
<dbReference type="OrthoDB" id="10267235at2759"/>
<evidence type="ECO:0000313" key="7">
    <source>
        <dbReference type="EMBL" id="RWS10733.1"/>
    </source>
</evidence>
<dbReference type="PANTHER" id="PTHR22603:SF66">
    <property type="entry name" value="ETHANOLAMINE KINASE"/>
    <property type="match status" value="1"/>
</dbReference>
<gene>
    <name evidence="7" type="ORF">B4U79_07580</name>
    <name evidence="6" type="ORF">B4U79_13853</name>
</gene>
<dbReference type="SUPFAM" id="SSF56112">
    <property type="entry name" value="Protein kinase-like (PK-like)"/>
    <property type="match status" value="1"/>
</dbReference>
<evidence type="ECO:0000256" key="2">
    <source>
        <dbReference type="ARBA" id="ARBA00023264"/>
    </source>
</evidence>
<dbReference type="EC" id="2.7.1.82" evidence="5"/>
<dbReference type="Proteomes" id="UP000285301">
    <property type="component" value="Unassembled WGS sequence"/>
</dbReference>
<evidence type="ECO:0000256" key="5">
    <source>
        <dbReference type="ARBA" id="ARBA00038874"/>
    </source>
</evidence>
<dbReference type="GO" id="GO:0004305">
    <property type="term" value="F:ethanolamine kinase activity"/>
    <property type="evidence" value="ECO:0007669"/>
    <property type="project" value="UniProtKB-EC"/>
</dbReference>
<keyword evidence="6" id="KW-0808">Transferase</keyword>
<dbReference type="EMBL" id="NCKU01003303">
    <property type="protein sequence ID" value="RWS07788.1"/>
    <property type="molecule type" value="Genomic_DNA"/>
</dbReference>
<name>A0A3S3RY68_9ACAR</name>
<dbReference type="CDD" id="cd05157">
    <property type="entry name" value="ETNK_euk"/>
    <property type="match status" value="1"/>
</dbReference>
<dbReference type="Gene3D" id="3.90.1200.10">
    <property type="match status" value="1"/>
</dbReference>
<reference evidence="6" key="2">
    <citation type="submission" date="2018-11" db="EMBL/GenBank/DDBJ databases">
        <title>Trombidioid mite genomics.</title>
        <authorList>
            <person name="Dong X."/>
        </authorList>
    </citation>
    <scope>NUCLEOTIDE SEQUENCE</scope>
    <source>
        <strain evidence="6">UoL-WK</strain>
    </source>
</reference>
<protein>
    <recommendedName>
        <fullName evidence="5">ethanolamine kinase</fullName>
        <ecNumber evidence="5">2.7.1.82</ecNumber>
    </recommendedName>
</protein>
<dbReference type="GO" id="GO:0006646">
    <property type="term" value="P:phosphatidylethanolamine biosynthetic process"/>
    <property type="evidence" value="ECO:0007669"/>
    <property type="project" value="TreeGrafter"/>
</dbReference>
<reference evidence="6 8" key="1">
    <citation type="journal article" date="2018" name="Gigascience">
        <title>Genomes of trombidid mites reveal novel predicted allergens and laterally-transferred genes associated with secondary metabolism.</title>
        <authorList>
            <person name="Dong X."/>
            <person name="Chaisiri K."/>
            <person name="Xia D."/>
            <person name="Armstrong S.D."/>
            <person name="Fang Y."/>
            <person name="Donnelly M.J."/>
            <person name="Kadowaki T."/>
            <person name="McGarry J.W."/>
            <person name="Darby A.C."/>
            <person name="Makepeace B.L."/>
        </authorList>
    </citation>
    <scope>NUCLEOTIDE SEQUENCE [LARGE SCALE GENOMIC DNA]</scope>
    <source>
        <strain evidence="6">UoL-WK</strain>
    </source>
</reference>
<dbReference type="STRING" id="1965070.A0A3S3RY68"/>
<keyword evidence="1" id="KW-0444">Lipid biosynthesis</keyword>
<dbReference type="AlphaFoldDB" id="A0A3S3RY68"/>
<dbReference type="Pfam" id="PF01633">
    <property type="entry name" value="Choline_kinase"/>
    <property type="match status" value="1"/>
</dbReference>
<keyword evidence="1" id="KW-0594">Phospholipid biosynthesis</keyword>
<keyword evidence="8" id="KW-1185">Reference proteome</keyword>
<evidence type="ECO:0000256" key="3">
    <source>
        <dbReference type="ARBA" id="ARBA00037883"/>
    </source>
</evidence>
<evidence type="ECO:0000313" key="8">
    <source>
        <dbReference type="Proteomes" id="UP000285301"/>
    </source>
</evidence>
<evidence type="ECO:0000256" key="1">
    <source>
        <dbReference type="ARBA" id="ARBA00023209"/>
    </source>
</evidence>
<accession>A0A3S3RY68</accession>
<keyword evidence="6" id="KW-0418">Kinase</keyword>
<keyword evidence="1" id="KW-0443">Lipid metabolism</keyword>
<organism evidence="6 8">
    <name type="scientific">Dinothrombium tinctorium</name>
    <dbReference type="NCBI Taxonomy" id="1965070"/>
    <lineage>
        <taxon>Eukaryota</taxon>
        <taxon>Metazoa</taxon>
        <taxon>Ecdysozoa</taxon>
        <taxon>Arthropoda</taxon>
        <taxon>Chelicerata</taxon>
        <taxon>Arachnida</taxon>
        <taxon>Acari</taxon>
        <taxon>Acariformes</taxon>
        <taxon>Trombidiformes</taxon>
        <taxon>Prostigmata</taxon>
        <taxon>Anystina</taxon>
        <taxon>Parasitengona</taxon>
        <taxon>Trombidioidea</taxon>
        <taxon>Trombidiidae</taxon>
        <taxon>Dinothrombium</taxon>
    </lineage>
</organism>
<keyword evidence="2" id="KW-1208">Phospholipid metabolism</keyword>
<evidence type="ECO:0000256" key="4">
    <source>
        <dbReference type="ARBA" id="ARBA00038211"/>
    </source>
</evidence>
<proteinExistence type="inferred from homology"/>
<comment type="similarity">
    <text evidence="4">Belongs to the choline/ethanolamine kinase family.</text>
</comment>
<dbReference type="EMBL" id="NCKU01001985">
    <property type="protein sequence ID" value="RWS10733.1"/>
    <property type="molecule type" value="Genomic_DNA"/>
</dbReference>
<dbReference type="InterPro" id="IPR011009">
    <property type="entry name" value="Kinase-like_dom_sf"/>
</dbReference>
<sequence>MEALGFCVKSETLQEDVIKIARHVRPEWKHCEIGLKLFTNGLTNQLIGCYKDNEAEAMILIRVYGENTHFFMDRKKEIRNMILMHKAGLLPPIYCLFENGICYGYIPGEILNLNLAQQPGICEKIAENLALFHKLRDNFDSYNREPCLFKTLRQFWNLIPDEYDASSCIPNKKELFQEINFLERYLSDLESPIVFCHNDICFQNIIVNERGDITFIDVEHADFNYQAFDIANYLYPSSFTEREKNKSSLYFTKEFQMKWLKNYLLTWNRLNDKNAECEMIDKQVEKLYEQASKFSLAAFLQWGFWALIQSKYSKINFSFFQYAEYRIQEYFHLKNNFLRL</sequence>
<comment type="pathway">
    <text evidence="3">Phospholipid metabolism; phosphatidylethanolamine biosynthesis; phosphatidylethanolamine from ethanolamine: step 1/3.</text>
</comment>
<dbReference type="Gene3D" id="3.30.200.20">
    <property type="entry name" value="Phosphorylase Kinase, domain 1"/>
    <property type="match status" value="1"/>
</dbReference>
<dbReference type="PANTHER" id="PTHR22603">
    <property type="entry name" value="CHOLINE/ETHANOALAMINE KINASE"/>
    <property type="match status" value="1"/>
</dbReference>